<gene>
    <name evidence="1" type="ORF">FHETE_11243</name>
</gene>
<evidence type="ECO:0000313" key="1">
    <source>
        <dbReference type="EMBL" id="KAF5654988.1"/>
    </source>
</evidence>
<evidence type="ECO:0000313" key="2">
    <source>
        <dbReference type="Proteomes" id="UP000567885"/>
    </source>
</evidence>
<accession>A0A8H5SNX2</accession>
<dbReference type="OrthoDB" id="2269373at2759"/>
<dbReference type="AlphaFoldDB" id="A0A8H5SNX2"/>
<dbReference type="Proteomes" id="UP000567885">
    <property type="component" value="Unassembled WGS sequence"/>
</dbReference>
<protein>
    <submittedName>
        <fullName evidence="1">Transcription factor</fullName>
    </submittedName>
</protein>
<organism evidence="1 2">
    <name type="scientific">Fusarium heterosporum</name>
    <dbReference type="NCBI Taxonomy" id="42747"/>
    <lineage>
        <taxon>Eukaryota</taxon>
        <taxon>Fungi</taxon>
        <taxon>Dikarya</taxon>
        <taxon>Ascomycota</taxon>
        <taxon>Pezizomycotina</taxon>
        <taxon>Sordariomycetes</taxon>
        <taxon>Hypocreomycetidae</taxon>
        <taxon>Hypocreales</taxon>
        <taxon>Nectriaceae</taxon>
        <taxon>Fusarium</taxon>
        <taxon>Fusarium heterosporum species complex</taxon>
    </lineage>
</organism>
<reference evidence="1 2" key="1">
    <citation type="submission" date="2020-05" db="EMBL/GenBank/DDBJ databases">
        <title>Identification and distribution of gene clusters putatively required for synthesis of sphingolipid metabolism inhibitors in phylogenetically diverse species of the filamentous fungus Fusarium.</title>
        <authorList>
            <person name="Kim H.-S."/>
            <person name="Busman M."/>
            <person name="Brown D.W."/>
            <person name="Divon H."/>
            <person name="Uhlig S."/>
            <person name="Proctor R.H."/>
        </authorList>
    </citation>
    <scope>NUCLEOTIDE SEQUENCE [LARGE SCALE GENOMIC DNA]</scope>
    <source>
        <strain evidence="1 2">NRRL 20693</strain>
    </source>
</reference>
<name>A0A8H5SNX2_FUSHE</name>
<proteinExistence type="predicted"/>
<dbReference type="EMBL" id="JAAGWQ010000460">
    <property type="protein sequence ID" value="KAF5654988.1"/>
    <property type="molecule type" value="Genomic_DNA"/>
</dbReference>
<comment type="caution">
    <text evidence="1">The sequence shown here is derived from an EMBL/GenBank/DDBJ whole genome shotgun (WGS) entry which is preliminary data.</text>
</comment>
<sequence length="208" mass="23816">MKVQDEALTELEAIFTEKYLSKLDRCVPFYDMTYTMAKLANARLRFKLHHPRGRAANAEGDVYITKEESDVIFNAALSFVELVEAGFKSKFCSHIFTHLTATFQIGAIELAWALVDGLYTEHPELIEHVENSLFFALGNLTLEAWEARRKVLEEGETTPTCIELLWSKRRVTSGDTGMPIQGITGLEGWEFNVGENFDVNYWNDFMRF</sequence>
<keyword evidence="2" id="KW-1185">Reference proteome</keyword>